<protein>
    <submittedName>
        <fullName evidence="1">Uncharacterized protein</fullName>
    </submittedName>
</protein>
<evidence type="ECO:0000313" key="1">
    <source>
        <dbReference type="EMBL" id="PIR06742.1"/>
    </source>
</evidence>
<dbReference type="AlphaFoldDB" id="A0A2H0NCW4"/>
<name>A0A2H0NCW4_9BACT</name>
<proteinExistence type="predicted"/>
<reference evidence="1 2" key="1">
    <citation type="submission" date="2017-09" db="EMBL/GenBank/DDBJ databases">
        <title>Depth-based differentiation of microbial function through sediment-hosted aquifers and enrichment of novel symbionts in the deep terrestrial subsurface.</title>
        <authorList>
            <person name="Probst A.J."/>
            <person name="Ladd B."/>
            <person name="Jarett J.K."/>
            <person name="Geller-Mcgrath D.E."/>
            <person name="Sieber C.M."/>
            <person name="Emerson J.B."/>
            <person name="Anantharaman K."/>
            <person name="Thomas B.C."/>
            <person name="Malmstrom R."/>
            <person name="Stieglmeier M."/>
            <person name="Klingl A."/>
            <person name="Woyke T."/>
            <person name="Ryan C.M."/>
            <person name="Banfield J.F."/>
        </authorList>
    </citation>
    <scope>NUCLEOTIDE SEQUENCE [LARGE SCALE GENOMIC DNA]</scope>
    <source>
        <strain evidence="1">CG11_big_fil_rev_8_21_14_0_20_38_23</strain>
    </source>
</reference>
<sequence>MIPFKPIPIVQDYKNKIFAVLKRLKNEGLISSYEFLVGNQPASLFFKLIIRRTGQPLYQKFDISYGVKNLQSSSRFTRIDLPQSPFSVNIVSEMDLERTIRGEISKRILGFMNEEKALEAMKSLVQTGELQDCFRAPSYSDIHRGADIYGTFFSEENEFFFKMGVSIKSSLAGRERHKKKYPQAPSLVITKEMKIEDITKKLLEIKEAFMRGEIIHV</sequence>
<organism evidence="1 2">
    <name type="scientific">Candidatus Jorgensenbacteria bacterium CG11_big_fil_rev_8_21_14_0_20_38_23</name>
    <dbReference type="NCBI Taxonomy" id="1974594"/>
    <lineage>
        <taxon>Bacteria</taxon>
        <taxon>Candidatus Joergenseniibacteriota</taxon>
    </lineage>
</organism>
<comment type="caution">
    <text evidence="1">The sequence shown here is derived from an EMBL/GenBank/DDBJ whole genome shotgun (WGS) entry which is preliminary data.</text>
</comment>
<evidence type="ECO:0000313" key="2">
    <source>
        <dbReference type="Proteomes" id="UP000228867"/>
    </source>
</evidence>
<dbReference type="EMBL" id="PCWR01000049">
    <property type="protein sequence ID" value="PIR06742.1"/>
    <property type="molecule type" value="Genomic_DNA"/>
</dbReference>
<gene>
    <name evidence="1" type="ORF">COV54_02235</name>
</gene>
<dbReference type="Proteomes" id="UP000228867">
    <property type="component" value="Unassembled WGS sequence"/>
</dbReference>
<accession>A0A2H0NCW4</accession>